<evidence type="ECO:0000256" key="3">
    <source>
        <dbReference type="ARBA" id="ARBA00022692"/>
    </source>
</evidence>
<evidence type="ECO:0000256" key="1">
    <source>
        <dbReference type="ARBA" id="ARBA00004141"/>
    </source>
</evidence>
<keyword evidence="5 6" id="KW-0472">Membrane</keyword>
<dbReference type="InterPro" id="IPR006696">
    <property type="entry name" value="DUF423"/>
</dbReference>
<dbReference type="Proteomes" id="UP000285301">
    <property type="component" value="Unassembled WGS sequence"/>
</dbReference>
<evidence type="ECO:0000256" key="4">
    <source>
        <dbReference type="ARBA" id="ARBA00022989"/>
    </source>
</evidence>
<protein>
    <submittedName>
        <fullName evidence="7">DUF423 domain containing protein-like protein</fullName>
    </submittedName>
</protein>
<dbReference type="Pfam" id="PF04241">
    <property type="entry name" value="DUF423"/>
    <property type="match status" value="1"/>
</dbReference>
<keyword evidence="3 6" id="KW-0812">Transmembrane</keyword>
<comment type="similarity">
    <text evidence="2">Belongs to the TMEM256 family.</text>
</comment>
<reference evidence="7 9" key="1">
    <citation type="journal article" date="2018" name="Gigascience">
        <title>Genomes of trombidid mites reveal novel predicted allergens and laterally-transferred genes associated with secondary metabolism.</title>
        <authorList>
            <person name="Dong X."/>
            <person name="Chaisiri K."/>
            <person name="Xia D."/>
            <person name="Armstrong S.D."/>
            <person name="Fang Y."/>
            <person name="Donnelly M.J."/>
            <person name="Kadowaki T."/>
            <person name="McGarry J.W."/>
            <person name="Darby A.C."/>
            <person name="Makepeace B.L."/>
        </authorList>
    </citation>
    <scope>NUCLEOTIDE SEQUENCE [LARGE SCALE GENOMIC DNA]</scope>
    <source>
        <strain evidence="7">UoL-WK</strain>
    </source>
</reference>
<evidence type="ECO:0000256" key="6">
    <source>
        <dbReference type="SAM" id="Phobius"/>
    </source>
</evidence>
<dbReference type="OrthoDB" id="269173at2759"/>
<dbReference type="PANTHER" id="PTHR43461:SF1">
    <property type="entry name" value="TRANSMEMBRANE PROTEIN 256"/>
    <property type="match status" value="1"/>
</dbReference>
<organism evidence="7 9">
    <name type="scientific">Dinothrombium tinctorium</name>
    <dbReference type="NCBI Taxonomy" id="1965070"/>
    <lineage>
        <taxon>Eukaryota</taxon>
        <taxon>Metazoa</taxon>
        <taxon>Ecdysozoa</taxon>
        <taxon>Arthropoda</taxon>
        <taxon>Chelicerata</taxon>
        <taxon>Arachnida</taxon>
        <taxon>Acari</taxon>
        <taxon>Acariformes</taxon>
        <taxon>Trombidiformes</taxon>
        <taxon>Prostigmata</taxon>
        <taxon>Anystina</taxon>
        <taxon>Parasitengona</taxon>
        <taxon>Trombidioidea</taxon>
        <taxon>Trombidiidae</taxon>
        <taxon>Dinothrombium</taxon>
    </lineage>
</organism>
<comment type="caution">
    <text evidence="7">The sequence shown here is derived from an EMBL/GenBank/DDBJ whole genome shotgun (WGS) entry which is preliminary data.</text>
</comment>
<dbReference type="GO" id="GO:0016020">
    <property type="term" value="C:membrane"/>
    <property type="evidence" value="ECO:0007669"/>
    <property type="project" value="UniProtKB-SubCell"/>
</dbReference>
<evidence type="ECO:0000313" key="8">
    <source>
        <dbReference type="EMBL" id="RWS11471.1"/>
    </source>
</evidence>
<feature type="transmembrane region" description="Helical" evidence="6">
    <location>
        <begin position="135"/>
        <end position="155"/>
    </location>
</feature>
<evidence type="ECO:0000313" key="9">
    <source>
        <dbReference type="Proteomes" id="UP000285301"/>
    </source>
</evidence>
<reference evidence="7" key="2">
    <citation type="submission" date="2018-11" db="EMBL/GenBank/DDBJ databases">
        <title>Trombidioid mite genomics.</title>
        <authorList>
            <person name="Dong X."/>
        </authorList>
    </citation>
    <scope>NUCLEOTIDE SEQUENCE</scope>
    <source>
        <strain evidence="7">UoL-WK</strain>
    </source>
</reference>
<dbReference type="AlphaFoldDB" id="A0A3S3P3B5"/>
<proteinExistence type="inferred from homology"/>
<name>A0A3S3P3B5_9ACAR</name>
<comment type="subcellular location">
    <subcellularLocation>
        <location evidence="1">Membrane</location>
        <topology evidence="1">Multi-pass membrane protein</topology>
    </subcellularLocation>
</comment>
<gene>
    <name evidence="8" type="ORF">B4U79_06287</name>
    <name evidence="7" type="ORF">B4U79_10468</name>
</gene>
<evidence type="ECO:0000256" key="5">
    <source>
        <dbReference type="ARBA" id="ARBA00023136"/>
    </source>
</evidence>
<evidence type="ECO:0000313" key="7">
    <source>
        <dbReference type="EMBL" id="RWS11182.1"/>
    </source>
</evidence>
<keyword evidence="9" id="KW-1185">Reference proteome</keyword>
<feature type="transmembrane region" description="Helical" evidence="6">
    <location>
        <begin position="162"/>
        <end position="180"/>
    </location>
</feature>
<feature type="transmembrane region" description="Helical" evidence="6">
    <location>
        <begin position="58"/>
        <end position="77"/>
    </location>
</feature>
<dbReference type="EMBL" id="NCKU01001812">
    <property type="protein sequence ID" value="RWS11182.1"/>
    <property type="molecule type" value="Genomic_DNA"/>
</dbReference>
<dbReference type="PANTHER" id="PTHR43461">
    <property type="entry name" value="TRANSMEMBRANE PROTEIN 256"/>
    <property type="match status" value="1"/>
</dbReference>
<accession>A0A3S3P3B5</accession>
<dbReference type="EMBL" id="NCKU01001690">
    <property type="protein sequence ID" value="RWS11471.1"/>
    <property type="molecule type" value="Genomic_DNA"/>
</dbReference>
<keyword evidence="4 6" id="KW-1133">Transmembrane helix</keyword>
<sequence length="182" mass="20112">MDYVTLVYKNVTDNGAAIIRRFYSFTPKEKVVETTTVKTPLLQKCAHKGLRSLLGREAYWVAAAGVFGALGVAMGAYGEHGLSKHFVNGLKQFTMLGLPPDFPAQRKKVFDVANKYQMFHSLAMLAVPLARRPHIVGSLLASGMIIFCGTCYIHALTGNEQIIRFTPIGGWTLILAWISFVF</sequence>
<evidence type="ECO:0000256" key="2">
    <source>
        <dbReference type="ARBA" id="ARBA00006208"/>
    </source>
</evidence>